<sequence>MRIYIFLITSMFIESDLLLIITTKDFGNRLNEKFALYLGDLTNFNDRLNLIPKPLLYINL</sequence>
<name>A0A521EWS5_9FLAO</name>
<dbReference type="EMBL" id="FXTQ01000005">
    <property type="protein sequence ID" value="SMO88388.1"/>
    <property type="molecule type" value="Genomic_DNA"/>
</dbReference>
<protein>
    <submittedName>
        <fullName evidence="1">Uncharacterized protein</fullName>
    </submittedName>
</protein>
<evidence type="ECO:0000313" key="2">
    <source>
        <dbReference type="Proteomes" id="UP000319267"/>
    </source>
</evidence>
<dbReference type="Proteomes" id="UP000319267">
    <property type="component" value="Unassembled WGS sequence"/>
</dbReference>
<organism evidence="1 2">
    <name type="scientific">Flavobacterium nitrogenifigens</name>
    <dbReference type="NCBI Taxonomy" id="1617283"/>
    <lineage>
        <taxon>Bacteria</taxon>
        <taxon>Pseudomonadati</taxon>
        <taxon>Bacteroidota</taxon>
        <taxon>Flavobacteriia</taxon>
        <taxon>Flavobacteriales</taxon>
        <taxon>Flavobacteriaceae</taxon>
        <taxon>Flavobacterium</taxon>
    </lineage>
</organism>
<accession>A0A521EWS5</accession>
<evidence type="ECO:0000313" key="1">
    <source>
        <dbReference type="EMBL" id="SMO88388.1"/>
    </source>
</evidence>
<keyword evidence="2" id="KW-1185">Reference proteome</keyword>
<gene>
    <name evidence="1" type="ORF">SAMN06265220_105208</name>
</gene>
<reference evidence="1 2" key="1">
    <citation type="submission" date="2017-05" db="EMBL/GenBank/DDBJ databases">
        <authorList>
            <person name="Varghese N."/>
            <person name="Submissions S."/>
        </authorList>
    </citation>
    <scope>NUCLEOTIDE SEQUENCE [LARGE SCALE GENOMIC DNA]</scope>
    <source>
        <strain evidence="1 2">DSM 29982</strain>
    </source>
</reference>
<proteinExistence type="predicted"/>
<dbReference type="AlphaFoldDB" id="A0A521EWS5"/>